<evidence type="ECO:0000256" key="1">
    <source>
        <dbReference type="SAM" id="SignalP"/>
    </source>
</evidence>
<evidence type="ECO:0000313" key="3">
    <source>
        <dbReference type="Proteomes" id="UP000447434"/>
    </source>
</evidence>
<dbReference type="OrthoDB" id="1675840at2759"/>
<sequence length="127" mass="14293">MGGGSIWKIEFLVWLSQVIGGLCSKSSQDEENVVVMDAHKNWQHGFIIAPQRMERNVQMQEDSDEDDLYDGIPRFTDSFLHKSRSIKSSQVAIAKSCFTIHGGNTCMSSKVVDECPHLVELRLGCYI</sequence>
<reference evidence="3" key="1">
    <citation type="journal article" date="2020" name="Nat. Commun.">
        <title>Genome sequence of the cluster root forming white lupin.</title>
        <authorList>
            <person name="Hufnagel B."/>
            <person name="Marques A."/>
            <person name="Soriano A."/>
            <person name="Marques L."/>
            <person name="Divol F."/>
            <person name="Doumas P."/>
            <person name="Sallet E."/>
            <person name="Mancinotti D."/>
            <person name="Carrere S."/>
            <person name="Marande W."/>
            <person name="Arribat S."/>
            <person name="Keller J."/>
            <person name="Huneau C."/>
            <person name="Blein T."/>
            <person name="Aime D."/>
            <person name="Laguerre M."/>
            <person name="Taylor J."/>
            <person name="Schubert V."/>
            <person name="Nelson M."/>
            <person name="Geu-Flores F."/>
            <person name="Crespi M."/>
            <person name="Gallardo-Guerrero K."/>
            <person name="Delaux P.-M."/>
            <person name="Salse J."/>
            <person name="Berges H."/>
            <person name="Guyot R."/>
            <person name="Gouzy J."/>
            <person name="Peret B."/>
        </authorList>
    </citation>
    <scope>NUCLEOTIDE SEQUENCE [LARGE SCALE GENOMIC DNA]</scope>
    <source>
        <strain evidence="3">cv. Amiga</strain>
    </source>
</reference>
<accession>A0A6A4Q466</accession>
<dbReference type="EMBL" id="WOCE01000008">
    <property type="protein sequence ID" value="KAE9608641.1"/>
    <property type="molecule type" value="Genomic_DNA"/>
</dbReference>
<comment type="caution">
    <text evidence="2">The sequence shown here is derived from an EMBL/GenBank/DDBJ whole genome shotgun (WGS) entry which is preliminary data.</text>
</comment>
<name>A0A6A4Q466_LUPAL</name>
<gene>
    <name evidence="2" type="ORF">Lalb_Chr08g0237841</name>
</gene>
<keyword evidence="3" id="KW-1185">Reference proteome</keyword>
<evidence type="ECO:0000313" key="2">
    <source>
        <dbReference type="EMBL" id="KAE9608641.1"/>
    </source>
</evidence>
<dbReference type="Proteomes" id="UP000447434">
    <property type="component" value="Chromosome 8"/>
</dbReference>
<keyword evidence="1" id="KW-0732">Signal</keyword>
<proteinExistence type="predicted"/>
<dbReference type="AlphaFoldDB" id="A0A6A4Q466"/>
<feature type="signal peptide" evidence="1">
    <location>
        <begin position="1"/>
        <end position="23"/>
    </location>
</feature>
<feature type="chain" id="PRO_5025559853" evidence="1">
    <location>
        <begin position="24"/>
        <end position="127"/>
    </location>
</feature>
<organism evidence="2 3">
    <name type="scientific">Lupinus albus</name>
    <name type="common">White lupine</name>
    <name type="synonym">Lupinus termis</name>
    <dbReference type="NCBI Taxonomy" id="3870"/>
    <lineage>
        <taxon>Eukaryota</taxon>
        <taxon>Viridiplantae</taxon>
        <taxon>Streptophyta</taxon>
        <taxon>Embryophyta</taxon>
        <taxon>Tracheophyta</taxon>
        <taxon>Spermatophyta</taxon>
        <taxon>Magnoliopsida</taxon>
        <taxon>eudicotyledons</taxon>
        <taxon>Gunneridae</taxon>
        <taxon>Pentapetalae</taxon>
        <taxon>rosids</taxon>
        <taxon>fabids</taxon>
        <taxon>Fabales</taxon>
        <taxon>Fabaceae</taxon>
        <taxon>Papilionoideae</taxon>
        <taxon>50 kb inversion clade</taxon>
        <taxon>genistoids sensu lato</taxon>
        <taxon>core genistoids</taxon>
        <taxon>Genisteae</taxon>
        <taxon>Lupinus</taxon>
    </lineage>
</organism>
<protein>
    <submittedName>
        <fullName evidence="2">Uncharacterized protein</fullName>
    </submittedName>
</protein>